<dbReference type="InterPro" id="IPR014284">
    <property type="entry name" value="RNA_pol_sigma-70_dom"/>
</dbReference>
<dbReference type="STRING" id="1307839.L21SP5_00299"/>
<evidence type="ECO:0000313" key="8">
    <source>
        <dbReference type="EMBL" id="ALO13978.1"/>
    </source>
</evidence>
<evidence type="ECO:0000256" key="2">
    <source>
        <dbReference type="ARBA" id="ARBA00023015"/>
    </source>
</evidence>
<keyword evidence="9" id="KW-1185">Reference proteome</keyword>
<proteinExistence type="inferred from homology"/>
<feature type="domain" description="RNA polymerase sigma factor 70 region 4 type 2" evidence="7">
    <location>
        <begin position="131"/>
        <end position="170"/>
    </location>
</feature>
<dbReference type="Proteomes" id="UP000064893">
    <property type="component" value="Chromosome"/>
</dbReference>
<evidence type="ECO:0000259" key="7">
    <source>
        <dbReference type="Pfam" id="PF08281"/>
    </source>
</evidence>
<organism evidence="8 9">
    <name type="scientific">Salinivirga cyanobacteriivorans</name>
    <dbReference type="NCBI Taxonomy" id="1307839"/>
    <lineage>
        <taxon>Bacteria</taxon>
        <taxon>Pseudomonadati</taxon>
        <taxon>Bacteroidota</taxon>
        <taxon>Bacteroidia</taxon>
        <taxon>Bacteroidales</taxon>
        <taxon>Salinivirgaceae</taxon>
        <taxon>Salinivirga</taxon>
    </lineage>
</organism>
<dbReference type="Pfam" id="PF04542">
    <property type="entry name" value="Sigma70_r2"/>
    <property type="match status" value="1"/>
</dbReference>
<dbReference type="NCBIfam" id="TIGR02937">
    <property type="entry name" value="sigma70-ECF"/>
    <property type="match status" value="1"/>
</dbReference>
<dbReference type="Pfam" id="PF08281">
    <property type="entry name" value="Sigma70_r4_2"/>
    <property type="match status" value="1"/>
</dbReference>
<evidence type="ECO:0000259" key="6">
    <source>
        <dbReference type="Pfam" id="PF04542"/>
    </source>
</evidence>
<evidence type="ECO:0000256" key="4">
    <source>
        <dbReference type="ARBA" id="ARBA00023125"/>
    </source>
</evidence>
<evidence type="ECO:0000256" key="1">
    <source>
        <dbReference type="ARBA" id="ARBA00010641"/>
    </source>
</evidence>
<name>A0A0S2HVD8_9BACT</name>
<dbReference type="InterPro" id="IPR013325">
    <property type="entry name" value="RNA_pol_sigma_r2"/>
</dbReference>
<dbReference type="InterPro" id="IPR007627">
    <property type="entry name" value="RNA_pol_sigma70_r2"/>
</dbReference>
<gene>
    <name evidence="8" type="primary">carQ</name>
    <name evidence="8" type="ORF">L21SP5_00299</name>
</gene>
<accession>A0A0S2HVD8</accession>
<dbReference type="KEGG" id="blq:L21SP5_00299"/>
<dbReference type="SUPFAM" id="SSF88946">
    <property type="entry name" value="Sigma2 domain of RNA polymerase sigma factors"/>
    <property type="match status" value="1"/>
</dbReference>
<keyword evidence="3" id="KW-0731">Sigma factor</keyword>
<reference evidence="8 9" key="1">
    <citation type="submission" date="2015-11" db="EMBL/GenBank/DDBJ databases">
        <title>Description and complete genome sequence of a novel strain predominating in hypersaline microbial mats and representing a new family of the Bacteriodetes phylum.</title>
        <authorList>
            <person name="Spring S."/>
            <person name="Bunk B."/>
            <person name="Sproer C."/>
            <person name="Klenk H.-P."/>
        </authorList>
    </citation>
    <scope>NUCLEOTIDE SEQUENCE [LARGE SCALE GENOMIC DNA]</scope>
    <source>
        <strain evidence="8 9">L21-Spi-D4</strain>
    </source>
</reference>
<keyword evidence="2" id="KW-0805">Transcription regulation</keyword>
<dbReference type="PATRIC" id="fig|1307839.3.peg.331"/>
<keyword evidence="5" id="KW-0804">Transcription</keyword>
<dbReference type="InterPro" id="IPR013324">
    <property type="entry name" value="RNA_pol_sigma_r3/r4-like"/>
</dbReference>
<dbReference type="GO" id="GO:0006352">
    <property type="term" value="P:DNA-templated transcription initiation"/>
    <property type="evidence" value="ECO:0007669"/>
    <property type="project" value="InterPro"/>
</dbReference>
<dbReference type="InterPro" id="IPR013249">
    <property type="entry name" value="RNA_pol_sigma70_r4_t2"/>
</dbReference>
<dbReference type="GO" id="GO:0003677">
    <property type="term" value="F:DNA binding"/>
    <property type="evidence" value="ECO:0007669"/>
    <property type="project" value="UniProtKB-KW"/>
</dbReference>
<keyword evidence="4" id="KW-0238">DNA-binding</keyword>
<dbReference type="GO" id="GO:0016987">
    <property type="term" value="F:sigma factor activity"/>
    <property type="evidence" value="ECO:0007669"/>
    <property type="project" value="UniProtKB-KW"/>
</dbReference>
<evidence type="ECO:0000256" key="3">
    <source>
        <dbReference type="ARBA" id="ARBA00023082"/>
    </source>
</evidence>
<comment type="similarity">
    <text evidence="1">Belongs to the sigma-70 factor family. ECF subfamily.</text>
</comment>
<dbReference type="PANTHER" id="PTHR43133:SF8">
    <property type="entry name" value="RNA POLYMERASE SIGMA FACTOR HI_1459-RELATED"/>
    <property type="match status" value="1"/>
</dbReference>
<dbReference type="OrthoDB" id="9790423at2"/>
<dbReference type="Gene3D" id="1.10.1740.10">
    <property type="match status" value="1"/>
</dbReference>
<dbReference type="PANTHER" id="PTHR43133">
    <property type="entry name" value="RNA POLYMERASE ECF-TYPE SIGMA FACTO"/>
    <property type="match status" value="1"/>
</dbReference>
<sequence length="196" mass="23089">MRAEQKSDFDLVQEFIDGKDSSIEVLINRHKDRVFTYILLLVKNEELAEDIFQDTFVKVINSLRQKKYKDEGRFVSWVLRIGHNLVIDHFRKEKNLRTVSNDDGEVDLLNSTKFADLTIEEEMAKKQVHGNVRELVEQLPFEQRQVVVMRHYMGMSFKEISQHTNVSINTALGRMRYALINMRKMILDQEHAFSLS</sequence>
<dbReference type="InterPro" id="IPR039425">
    <property type="entry name" value="RNA_pol_sigma-70-like"/>
</dbReference>
<dbReference type="Gene3D" id="1.10.10.10">
    <property type="entry name" value="Winged helix-like DNA-binding domain superfamily/Winged helix DNA-binding domain"/>
    <property type="match status" value="1"/>
</dbReference>
<dbReference type="EMBL" id="CP013118">
    <property type="protein sequence ID" value="ALO13978.1"/>
    <property type="molecule type" value="Genomic_DNA"/>
</dbReference>
<dbReference type="InterPro" id="IPR036388">
    <property type="entry name" value="WH-like_DNA-bd_sf"/>
</dbReference>
<evidence type="ECO:0000256" key="5">
    <source>
        <dbReference type="ARBA" id="ARBA00023163"/>
    </source>
</evidence>
<dbReference type="RefSeq" id="WP_057951572.1">
    <property type="nucleotide sequence ID" value="NZ_CP013118.1"/>
</dbReference>
<dbReference type="AlphaFoldDB" id="A0A0S2HVD8"/>
<feature type="domain" description="RNA polymerase sigma-70 region 2" evidence="6">
    <location>
        <begin position="26"/>
        <end position="94"/>
    </location>
</feature>
<evidence type="ECO:0000313" key="9">
    <source>
        <dbReference type="Proteomes" id="UP000064893"/>
    </source>
</evidence>
<dbReference type="SUPFAM" id="SSF88659">
    <property type="entry name" value="Sigma3 and sigma4 domains of RNA polymerase sigma factors"/>
    <property type="match status" value="1"/>
</dbReference>
<protein>
    <submittedName>
        <fullName evidence="8">RNA polymerase sigma factor CarQ</fullName>
    </submittedName>
</protein>